<dbReference type="PANTHER" id="PTHR43968">
    <property type="match status" value="1"/>
</dbReference>
<dbReference type="PRINTS" id="PR01625">
    <property type="entry name" value="GSTRNSFRASEO"/>
</dbReference>
<feature type="domain" description="GST C-terminal" evidence="4">
    <location>
        <begin position="100"/>
        <end position="226"/>
    </location>
</feature>
<proteinExistence type="inferred from homology"/>
<dbReference type="Gene3D" id="1.20.1050.10">
    <property type="match status" value="1"/>
</dbReference>
<dbReference type="SUPFAM" id="SSF47616">
    <property type="entry name" value="GST C-terminal domain-like"/>
    <property type="match status" value="1"/>
</dbReference>
<dbReference type="GO" id="GO:0045174">
    <property type="term" value="F:glutathione dehydrogenase (ascorbate) activity"/>
    <property type="evidence" value="ECO:0007669"/>
    <property type="project" value="TreeGrafter"/>
</dbReference>
<dbReference type="Pfam" id="PF13417">
    <property type="entry name" value="GST_N_3"/>
    <property type="match status" value="1"/>
</dbReference>
<sequence length="238" mass="28040">MEEIDFLSGSDKPADVEGLSRLYSMTYCPFVHRIRLILTLKNIPHDIVNINLKDKPEWYLEINPKGTVPSYVDSNGETLTDSIVIANYLDEKYPEPTLYNEETKSRDLELLDHYSKIAVIFKECIYDEDKRQLEEIVAEIMDYLDEYEQELNVRQTPFFGGGSPGMLDILMWPWVEKAKALPLLYKQAADFDKERFPKLMRWIIEMKEQPFVKENKSSYEQFAQYMETVRSGKPEYDF</sequence>
<reference evidence="5 6" key="1">
    <citation type="journal article" date="2010" name="Science">
        <title>Genomic comparison of the ants Camponotus floridanus and Harpegnathos saltator.</title>
        <authorList>
            <person name="Bonasio R."/>
            <person name="Zhang G."/>
            <person name="Ye C."/>
            <person name="Mutti N.S."/>
            <person name="Fang X."/>
            <person name="Qin N."/>
            <person name="Donahue G."/>
            <person name="Yang P."/>
            <person name="Li Q."/>
            <person name="Li C."/>
            <person name="Zhang P."/>
            <person name="Huang Z."/>
            <person name="Berger S.L."/>
            <person name="Reinberg D."/>
            <person name="Wang J."/>
            <person name="Liebig J."/>
        </authorList>
    </citation>
    <scope>NUCLEOTIDE SEQUENCE [LARGE SCALE GENOMIC DNA]</scope>
    <source>
        <strain evidence="5 6">R22 G/1</strain>
    </source>
</reference>
<dbReference type="PROSITE" id="PS50405">
    <property type="entry name" value="GST_CTER"/>
    <property type="match status" value="1"/>
</dbReference>
<name>E2BEU1_HARSA</name>
<dbReference type="GO" id="GO:0006749">
    <property type="term" value="P:glutathione metabolic process"/>
    <property type="evidence" value="ECO:0007669"/>
    <property type="project" value="TreeGrafter"/>
</dbReference>
<dbReference type="SUPFAM" id="SSF52833">
    <property type="entry name" value="Thioredoxin-like"/>
    <property type="match status" value="1"/>
</dbReference>
<dbReference type="InterPro" id="IPR036249">
    <property type="entry name" value="Thioredoxin-like_sf"/>
</dbReference>
<dbReference type="AlphaFoldDB" id="E2BEU1"/>
<evidence type="ECO:0000313" key="5">
    <source>
        <dbReference type="EMBL" id="EFN85807.1"/>
    </source>
</evidence>
<dbReference type="GO" id="GO:0005737">
    <property type="term" value="C:cytoplasm"/>
    <property type="evidence" value="ECO:0007669"/>
    <property type="project" value="InterPro"/>
</dbReference>
<dbReference type="InterPro" id="IPR040079">
    <property type="entry name" value="Glutathione_S-Trfase"/>
</dbReference>
<accession>E2BEU1</accession>
<dbReference type="GO" id="GO:0004364">
    <property type="term" value="F:glutathione transferase activity"/>
    <property type="evidence" value="ECO:0007669"/>
    <property type="project" value="InterPro"/>
</dbReference>
<dbReference type="InterPro" id="IPR036282">
    <property type="entry name" value="Glutathione-S-Trfase_C_sf"/>
</dbReference>
<dbReference type="EMBL" id="GL447857">
    <property type="protein sequence ID" value="EFN85807.1"/>
    <property type="molecule type" value="Genomic_DNA"/>
</dbReference>
<gene>
    <name evidence="5" type="ORF">EAI_04650</name>
</gene>
<dbReference type="Gene3D" id="3.40.30.10">
    <property type="entry name" value="Glutaredoxin"/>
    <property type="match status" value="1"/>
</dbReference>
<protein>
    <submittedName>
        <fullName evidence="5">Glutathione transferase omega-1</fullName>
    </submittedName>
</protein>
<dbReference type="InterPro" id="IPR004045">
    <property type="entry name" value="Glutathione_S-Trfase_N"/>
</dbReference>
<evidence type="ECO:0000259" key="3">
    <source>
        <dbReference type="PROSITE" id="PS50404"/>
    </source>
</evidence>
<evidence type="ECO:0000259" key="4">
    <source>
        <dbReference type="PROSITE" id="PS50405"/>
    </source>
</evidence>
<feature type="domain" description="GST N-terminal" evidence="3">
    <location>
        <begin position="18"/>
        <end position="97"/>
    </location>
</feature>
<dbReference type="InterPro" id="IPR005442">
    <property type="entry name" value="GST_omega"/>
</dbReference>
<dbReference type="OrthoDB" id="4951845at2759"/>
<keyword evidence="6" id="KW-1185">Reference proteome</keyword>
<dbReference type="FunFam" id="3.40.30.10:FF:000123">
    <property type="entry name" value="Glutathione transferase o1"/>
    <property type="match status" value="1"/>
</dbReference>
<dbReference type="PANTHER" id="PTHR43968:SF6">
    <property type="entry name" value="GLUTATHIONE S-TRANSFERASE OMEGA"/>
    <property type="match status" value="1"/>
</dbReference>
<comment type="similarity">
    <text evidence="1">Belongs to the GST superfamily. Omega family.</text>
</comment>
<organism evidence="6">
    <name type="scientific">Harpegnathos saltator</name>
    <name type="common">Jerdon's jumping ant</name>
    <dbReference type="NCBI Taxonomy" id="610380"/>
    <lineage>
        <taxon>Eukaryota</taxon>
        <taxon>Metazoa</taxon>
        <taxon>Ecdysozoa</taxon>
        <taxon>Arthropoda</taxon>
        <taxon>Hexapoda</taxon>
        <taxon>Insecta</taxon>
        <taxon>Pterygota</taxon>
        <taxon>Neoptera</taxon>
        <taxon>Endopterygota</taxon>
        <taxon>Hymenoptera</taxon>
        <taxon>Apocrita</taxon>
        <taxon>Aculeata</taxon>
        <taxon>Formicoidea</taxon>
        <taxon>Formicidae</taxon>
        <taxon>Ponerinae</taxon>
        <taxon>Ponerini</taxon>
        <taxon>Harpegnathos</taxon>
    </lineage>
</organism>
<dbReference type="Proteomes" id="UP000008237">
    <property type="component" value="Unassembled WGS sequence"/>
</dbReference>
<dbReference type="STRING" id="610380.E2BEU1"/>
<keyword evidence="5" id="KW-0808">Transferase</keyword>
<dbReference type="OMA" id="MWPWCER"/>
<keyword evidence="2" id="KW-0560">Oxidoreductase</keyword>
<dbReference type="InterPro" id="IPR010987">
    <property type="entry name" value="Glutathione-S-Trfase_C-like"/>
</dbReference>
<evidence type="ECO:0000256" key="1">
    <source>
        <dbReference type="ARBA" id="ARBA00011067"/>
    </source>
</evidence>
<evidence type="ECO:0000313" key="6">
    <source>
        <dbReference type="Proteomes" id="UP000008237"/>
    </source>
</evidence>
<dbReference type="SFLD" id="SFLDS00019">
    <property type="entry name" value="Glutathione_Transferase_(cytos"/>
    <property type="match status" value="1"/>
</dbReference>
<evidence type="ECO:0000256" key="2">
    <source>
        <dbReference type="ARBA" id="ARBA00023002"/>
    </source>
</evidence>
<dbReference type="SFLD" id="SFLDG00358">
    <property type="entry name" value="Main_(cytGST)"/>
    <property type="match status" value="1"/>
</dbReference>
<dbReference type="PROSITE" id="PS50404">
    <property type="entry name" value="GST_NTER"/>
    <property type="match status" value="1"/>
</dbReference>
<dbReference type="FunFam" id="1.20.1050.10:FF:000009">
    <property type="entry name" value="Glutathione S-transferase omega-1"/>
    <property type="match status" value="1"/>
</dbReference>
<dbReference type="Pfam" id="PF13410">
    <property type="entry name" value="GST_C_2"/>
    <property type="match status" value="1"/>
</dbReference>
<dbReference type="InterPro" id="IPR050983">
    <property type="entry name" value="GST_Omega/HSP26"/>
</dbReference>
<dbReference type="InParanoid" id="E2BEU1"/>